<keyword evidence="3 6" id="KW-0732">Signal</keyword>
<evidence type="ECO:0000256" key="1">
    <source>
        <dbReference type="ARBA" id="ARBA00004442"/>
    </source>
</evidence>
<name>A0ABX5K9F1_9BURK</name>
<reference evidence="7 8" key="1">
    <citation type="submission" date="2018-05" db="EMBL/GenBank/DDBJ databases">
        <title>Genomic Encyclopedia of Type Strains, Phase IV (KMG-V): Genome sequencing to study the core and pangenomes of soil and plant-associated prokaryotes.</title>
        <authorList>
            <person name="Whitman W."/>
        </authorList>
    </citation>
    <scope>NUCLEOTIDE SEQUENCE [LARGE SCALE GENOMIC DNA]</scope>
    <source>
        <strain evidence="7 8">SCZa-39</strain>
    </source>
</reference>
<comment type="similarity">
    <text evidence="2">Belongs to the MipA/OmpV family.</text>
</comment>
<evidence type="ECO:0000313" key="8">
    <source>
        <dbReference type="Proteomes" id="UP000245712"/>
    </source>
</evidence>
<organism evidence="7 8">
    <name type="scientific">Paraburkholderia unamae</name>
    <dbReference type="NCBI Taxonomy" id="219649"/>
    <lineage>
        <taxon>Bacteria</taxon>
        <taxon>Pseudomonadati</taxon>
        <taxon>Pseudomonadota</taxon>
        <taxon>Betaproteobacteria</taxon>
        <taxon>Burkholderiales</taxon>
        <taxon>Burkholderiaceae</taxon>
        <taxon>Paraburkholderia</taxon>
    </lineage>
</organism>
<dbReference type="RefSeq" id="WP_116614332.1">
    <property type="nucleotide sequence ID" value="NZ_CAJZAT010000235.1"/>
</dbReference>
<dbReference type="InterPro" id="IPR010583">
    <property type="entry name" value="MipA"/>
</dbReference>
<evidence type="ECO:0000256" key="6">
    <source>
        <dbReference type="SAM" id="SignalP"/>
    </source>
</evidence>
<feature type="signal peptide" evidence="6">
    <location>
        <begin position="1"/>
        <end position="24"/>
    </location>
</feature>
<evidence type="ECO:0000256" key="3">
    <source>
        <dbReference type="ARBA" id="ARBA00022729"/>
    </source>
</evidence>
<comment type="subcellular location">
    <subcellularLocation>
        <location evidence="1">Cell outer membrane</location>
    </subcellularLocation>
</comment>
<dbReference type="PANTHER" id="PTHR38776:SF1">
    <property type="entry name" value="MLTA-INTERACTING PROTEIN-RELATED"/>
    <property type="match status" value="1"/>
</dbReference>
<proteinExistence type="inferred from homology"/>
<evidence type="ECO:0000313" key="7">
    <source>
        <dbReference type="EMBL" id="PVX71395.1"/>
    </source>
</evidence>
<sequence>MKPSIAAQGLACLLTLAAASHAWADGTDPQTAQISPTSPAASVAPVTTADSPWKISIGPGVYIAPEYPGARHLKLYPFPSLDISYRDRIFSQGPDVLGVNLLTAENYHVGVSLSFDFQSRTVSDDPHLHGLSNVDDGPKLRVFADYTLWAFTGAVAVYQDISGHGQGTTASADLYASLPLPGWLFSVGPGLTWANALYTHTLFGVTPEQSAASGLPAYATGSGIRDVHMTFYATHDFSKHWVGSVNATLGRLQRYAAGSPVTESRRELTAFAGLNYRF</sequence>
<comment type="caution">
    <text evidence="7">The sequence shown here is derived from an EMBL/GenBank/DDBJ whole genome shotgun (WGS) entry which is preliminary data.</text>
</comment>
<keyword evidence="5" id="KW-0998">Cell outer membrane</keyword>
<dbReference type="Pfam" id="PF06629">
    <property type="entry name" value="MipA"/>
    <property type="match status" value="1"/>
</dbReference>
<gene>
    <name evidence="7" type="ORF">C7402_1297</name>
</gene>
<protein>
    <submittedName>
        <fullName evidence="7">Outer membrane scaffolding protein for murein synthesis (MipA/OmpV family)</fullName>
    </submittedName>
</protein>
<dbReference type="Proteomes" id="UP000245712">
    <property type="component" value="Unassembled WGS sequence"/>
</dbReference>
<keyword evidence="4" id="KW-0472">Membrane</keyword>
<dbReference type="PANTHER" id="PTHR38776">
    <property type="entry name" value="MLTA-INTERACTING PROTEIN-RELATED"/>
    <property type="match status" value="1"/>
</dbReference>
<keyword evidence="8" id="KW-1185">Reference proteome</keyword>
<dbReference type="EMBL" id="QEOB01000029">
    <property type="protein sequence ID" value="PVX71395.1"/>
    <property type="molecule type" value="Genomic_DNA"/>
</dbReference>
<evidence type="ECO:0000256" key="2">
    <source>
        <dbReference type="ARBA" id="ARBA00005722"/>
    </source>
</evidence>
<evidence type="ECO:0000256" key="4">
    <source>
        <dbReference type="ARBA" id="ARBA00023136"/>
    </source>
</evidence>
<feature type="chain" id="PRO_5047466435" evidence="6">
    <location>
        <begin position="25"/>
        <end position="278"/>
    </location>
</feature>
<accession>A0ABX5K9F1</accession>
<evidence type="ECO:0000256" key="5">
    <source>
        <dbReference type="ARBA" id="ARBA00023237"/>
    </source>
</evidence>